<proteinExistence type="predicted"/>
<dbReference type="HOGENOM" id="CLU_1451022_0_0_1"/>
<evidence type="ECO:0000313" key="1">
    <source>
        <dbReference type="EMBL" id="KFA65330.1"/>
    </source>
</evidence>
<dbReference type="OMA" id="QPRRMEG"/>
<dbReference type="OrthoDB" id="10554815at2759"/>
<keyword evidence="2" id="KW-1185">Reference proteome</keyword>
<gene>
    <name evidence="1" type="ORF">S40285_02714</name>
</gene>
<protein>
    <submittedName>
        <fullName evidence="1">Uncharacterized protein</fullName>
    </submittedName>
</protein>
<feature type="non-terminal residue" evidence="1">
    <location>
        <position position="187"/>
    </location>
</feature>
<name>A0A084QMZ5_STAC4</name>
<reference evidence="1 2" key="1">
    <citation type="journal article" date="2014" name="BMC Genomics">
        <title>Comparative genome sequencing reveals chemotype-specific gene clusters in the toxigenic black mold Stachybotrys.</title>
        <authorList>
            <person name="Semeiks J."/>
            <person name="Borek D."/>
            <person name="Otwinowski Z."/>
            <person name="Grishin N.V."/>
        </authorList>
    </citation>
    <scope>NUCLEOTIDE SEQUENCE [LARGE SCALE GENOMIC DNA]</scope>
    <source>
        <strain evidence="1 2">IBT 40285</strain>
    </source>
</reference>
<evidence type="ECO:0000313" key="2">
    <source>
        <dbReference type="Proteomes" id="UP000028524"/>
    </source>
</evidence>
<dbReference type="AlphaFoldDB" id="A0A084QMZ5"/>
<organism evidence="1 2">
    <name type="scientific">Stachybotrys chlorohalonatus (strain IBT 40285)</name>
    <dbReference type="NCBI Taxonomy" id="1283841"/>
    <lineage>
        <taxon>Eukaryota</taxon>
        <taxon>Fungi</taxon>
        <taxon>Dikarya</taxon>
        <taxon>Ascomycota</taxon>
        <taxon>Pezizomycotina</taxon>
        <taxon>Sordariomycetes</taxon>
        <taxon>Hypocreomycetidae</taxon>
        <taxon>Hypocreales</taxon>
        <taxon>Stachybotryaceae</taxon>
        <taxon>Stachybotrys</taxon>
    </lineage>
</organism>
<dbReference type="Proteomes" id="UP000028524">
    <property type="component" value="Unassembled WGS sequence"/>
</dbReference>
<dbReference type="EMBL" id="KL660607">
    <property type="protein sequence ID" value="KFA65330.1"/>
    <property type="molecule type" value="Genomic_DNA"/>
</dbReference>
<accession>A0A084QMZ5</accession>
<sequence length="187" mass="20738">MQKSPNQRHLLLYPLTFQLPLPHHADSLRLALPFLDPEPQLLVELDHLAVLRRHADPYPLAPIPPHALHEPLNQLSPPALALPPLQQVHVHCRLVPFLHQVPVLPQQQPLRAVRQLPQARLVDLPVDGPRVLALHVHRARYLRGRVEDGGRVARVRLAKGRYVRAADAVAHCGAGAVVEDEACAGGE</sequence>
<dbReference type="InParanoid" id="A0A084QMZ5"/>